<comment type="caution">
    <text evidence="2">The sequence shown here is derived from an EMBL/GenBank/DDBJ whole genome shotgun (WGS) entry which is preliminary data.</text>
</comment>
<accession>A0A973W0W1</accession>
<proteinExistence type="predicted"/>
<feature type="compositionally biased region" description="Polar residues" evidence="1">
    <location>
        <begin position="125"/>
        <end position="142"/>
    </location>
</feature>
<organism evidence="2">
    <name type="scientific">Bradyrhizobium septentrionale</name>
    <dbReference type="NCBI Taxonomy" id="1404411"/>
    <lineage>
        <taxon>Bacteria</taxon>
        <taxon>Pseudomonadati</taxon>
        <taxon>Pseudomonadota</taxon>
        <taxon>Alphaproteobacteria</taxon>
        <taxon>Hyphomicrobiales</taxon>
        <taxon>Nitrobacteraceae</taxon>
        <taxon>Bradyrhizobium</taxon>
    </lineage>
</organism>
<name>A0A973W0W1_9BRAD</name>
<dbReference type="RefSeq" id="WP_166204808.1">
    <property type="nucleotide sequence ID" value="NZ_CP088285.1"/>
</dbReference>
<evidence type="ECO:0000256" key="1">
    <source>
        <dbReference type="SAM" id="MobiDB-lite"/>
    </source>
</evidence>
<dbReference type="EMBL" id="JAAOLE020000001">
    <property type="protein sequence ID" value="NVI45396.1"/>
    <property type="molecule type" value="Genomic_DNA"/>
</dbReference>
<dbReference type="AlphaFoldDB" id="A0A973W0W1"/>
<reference evidence="2" key="1">
    <citation type="submission" date="2020-06" db="EMBL/GenBank/DDBJ databases">
        <title>Whole Genome Sequence of Bradyrhizobium sp. Strain 1S1.</title>
        <authorList>
            <person name="Bromfield E.S.P."/>
            <person name="Cloutier S."/>
        </authorList>
    </citation>
    <scope>NUCLEOTIDE SEQUENCE [LARGE SCALE GENOMIC DNA]</scope>
    <source>
        <strain evidence="2">1S1</strain>
    </source>
</reference>
<feature type="region of interest" description="Disordered" evidence="1">
    <location>
        <begin position="122"/>
        <end position="187"/>
    </location>
</feature>
<gene>
    <name evidence="2" type="ORF">HAP48_020990</name>
</gene>
<feature type="region of interest" description="Disordered" evidence="1">
    <location>
        <begin position="398"/>
        <end position="417"/>
    </location>
</feature>
<evidence type="ECO:0000313" key="2">
    <source>
        <dbReference type="EMBL" id="NVI45396.1"/>
    </source>
</evidence>
<protein>
    <submittedName>
        <fullName evidence="2">Helix-turn-helix domain-containing protein</fullName>
    </submittedName>
</protein>
<sequence length="417" mass="46597">MTAKRRARRIASDEATAWARNLELGNPYAKSVLRALGEYVDGDGICWVGIPSLAGDCDLSQDTVRRRLAWLEEIGAIGRTPQWLDENGRRNGDGRGKRTTDLIRLLVDADIDAIEARAAGRNVDENQVNSRSISPSWQQGLNSGADDVSPRPALGQPSQCSQDLDSFEPEPEDPPKSPSGGFPDDRETIEQSEPVEFAAAFEGYVGHEVMRRDLALEEFRLLTQEDRVWCGHAVPLYMAKLRELKQRRPMNFHLWVRTRGFREFPAPGAAPAKPAPPQRRFVQGDELKGLAVAPQIAERRELRIFSEKDLGEGVWVQRGPQADLAAMAEFAGTDRDAWQVVDQGTPQFAAWRDRLAFWIGAEPHAERIFLEPFDPSVHGVSASHPNFRLRKAKQGFRVPAPWPPRRDGTWQGAGESE</sequence>